<accession>A0ABQ8E5J6</accession>
<dbReference type="Proteomes" id="UP000824890">
    <property type="component" value="Unassembled WGS sequence"/>
</dbReference>
<keyword evidence="3" id="KW-1185">Reference proteome</keyword>
<protein>
    <submittedName>
        <fullName evidence="2">Uncharacterized protein</fullName>
    </submittedName>
</protein>
<name>A0ABQ8E5J6_BRANA</name>
<organism evidence="2 3">
    <name type="scientific">Brassica napus</name>
    <name type="common">Rape</name>
    <dbReference type="NCBI Taxonomy" id="3708"/>
    <lineage>
        <taxon>Eukaryota</taxon>
        <taxon>Viridiplantae</taxon>
        <taxon>Streptophyta</taxon>
        <taxon>Embryophyta</taxon>
        <taxon>Tracheophyta</taxon>
        <taxon>Spermatophyta</taxon>
        <taxon>Magnoliopsida</taxon>
        <taxon>eudicotyledons</taxon>
        <taxon>Gunneridae</taxon>
        <taxon>Pentapetalae</taxon>
        <taxon>rosids</taxon>
        <taxon>malvids</taxon>
        <taxon>Brassicales</taxon>
        <taxon>Brassicaceae</taxon>
        <taxon>Brassiceae</taxon>
        <taxon>Brassica</taxon>
    </lineage>
</organism>
<feature type="compositionally biased region" description="Low complexity" evidence="1">
    <location>
        <begin position="65"/>
        <end position="74"/>
    </location>
</feature>
<proteinExistence type="predicted"/>
<sequence length="151" mass="16475">MFGNNIQVETVKITKEVKETDVSMEKEGPPIHTLLSWLKKKIPNKQRKDFQEARMKQEMVMMKRQQQGQGQCQSNGGGEGEFALMSSSTNSPLPNTTININKRLPNVAGAGAAFAGGTTSASADQSTISWEDINSLVNSDDASYFNGPNHV</sequence>
<gene>
    <name evidence="2" type="ORF">HID58_004362</name>
</gene>
<evidence type="ECO:0000313" key="3">
    <source>
        <dbReference type="Proteomes" id="UP000824890"/>
    </source>
</evidence>
<feature type="compositionally biased region" description="Low complexity" evidence="1">
    <location>
        <begin position="86"/>
        <end position="98"/>
    </location>
</feature>
<dbReference type="EMBL" id="JAGKQM010000002">
    <property type="protein sequence ID" value="KAH0936901.1"/>
    <property type="molecule type" value="Genomic_DNA"/>
</dbReference>
<comment type="caution">
    <text evidence="2">The sequence shown here is derived from an EMBL/GenBank/DDBJ whole genome shotgun (WGS) entry which is preliminary data.</text>
</comment>
<evidence type="ECO:0000313" key="2">
    <source>
        <dbReference type="EMBL" id="KAH0936901.1"/>
    </source>
</evidence>
<evidence type="ECO:0000256" key="1">
    <source>
        <dbReference type="SAM" id="MobiDB-lite"/>
    </source>
</evidence>
<reference evidence="2 3" key="1">
    <citation type="submission" date="2021-05" db="EMBL/GenBank/DDBJ databases">
        <title>Genome Assembly of Synthetic Allotetraploid Brassica napus Reveals Homoeologous Exchanges between Subgenomes.</title>
        <authorList>
            <person name="Davis J.T."/>
        </authorList>
    </citation>
    <scope>NUCLEOTIDE SEQUENCE [LARGE SCALE GENOMIC DNA]</scope>
    <source>
        <strain evidence="3">cv. Da-Ae</strain>
        <tissue evidence="2">Seedling</tissue>
    </source>
</reference>
<feature type="region of interest" description="Disordered" evidence="1">
    <location>
        <begin position="61"/>
        <end position="98"/>
    </location>
</feature>